<evidence type="ECO:0000313" key="8">
    <source>
        <dbReference type="Proteomes" id="UP000054823"/>
    </source>
</evidence>
<evidence type="ECO:0000313" key="7">
    <source>
        <dbReference type="EMBL" id="CUH51136.1"/>
    </source>
</evidence>
<dbReference type="SUPFAM" id="SSF53448">
    <property type="entry name" value="Nucleotide-diphospho-sugar transferases"/>
    <property type="match status" value="1"/>
</dbReference>
<proteinExistence type="inferred from homology"/>
<dbReference type="GO" id="GO:0016757">
    <property type="term" value="F:glycosyltransferase activity"/>
    <property type="evidence" value="ECO:0007669"/>
    <property type="project" value="UniProtKB-KW"/>
</dbReference>
<gene>
    <name evidence="7" type="ORF">SHM7688_00569</name>
</gene>
<keyword evidence="4" id="KW-0812">Transmembrane</keyword>
<keyword evidence="3 7" id="KW-0808">Transferase</keyword>
<comment type="similarity">
    <text evidence="1">Belongs to the glycosyltransferase 2 family.</text>
</comment>
<feature type="domain" description="Glycosyltransferase 2-like" evidence="5">
    <location>
        <begin position="10"/>
        <end position="125"/>
    </location>
</feature>
<evidence type="ECO:0000256" key="3">
    <source>
        <dbReference type="ARBA" id="ARBA00022679"/>
    </source>
</evidence>
<dbReference type="STRING" id="321267.SHM7688_00569"/>
<keyword evidence="8" id="KW-1185">Reference proteome</keyword>
<dbReference type="RefSeq" id="WP_058238489.1">
    <property type="nucleotide sequence ID" value="NZ_CYPW01000006.1"/>
</dbReference>
<evidence type="ECO:0000256" key="1">
    <source>
        <dbReference type="ARBA" id="ARBA00006739"/>
    </source>
</evidence>
<organism evidence="7 8">
    <name type="scientific">Shimia marina</name>
    <dbReference type="NCBI Taxonomy" id="321267"/>
    <lineage>
        <taxon>Bacteria</taxon>
        <taxon>Pseudomonadati</taxon>
        <taxon>Pseudomonadota</taxon>
        <taxon>Alphaproteobacteria</taxon>
        <taxon>Rhodobacterales</taxon>
        <taxon>Roseobacteraceae</taxon>
    </lineage>
</organism>
<dbReference type="CDD" id="cd00761">
    <property type="entry name" value="Glyco_tranf_GTA_type"/>
    <property type="match status" value="1"/>
</dbReference>
<feature type="transmembrane region" description="Helical" evidence="4">
    <location>
        <begin position="241"/>
        <end position="271"/>
    </location>
</feature>
<evidence type="ECO:0000256" key="4">
    <source>
        <dbReference type="SAM" id="Phobius"/>
    </source>
</evidence>
<dbReference type="InterPro" id="IPR029044">
    <property type="entry name" value="Nucleotide-diphossugar_trans"/>
</dbReference>
<dbReference type="InterPro" id="IPR001173">
    <property type="entry name" value="Glyco_trans_2-like"/>
</dbReference>
<dbReference type="OrthoDB" id="8416156at2"/>
<keyword evidence="4" id="KW-0472">Membrane</keyword>
<protein>
    <submittedName>
        <fullName evidence="7">Mycofactocin system glycosyltransferase</fullName>
    </submittedName>
</protein>
<dbReference type="EMBL" id="CYPW01000006">
    <property type="protein sequence ID" value="CUH51136.1"/>
    <property type="molecule type" value="Genomic_DNA"/>
</dbReference>
<dbReference type="Gene3D" id="3.90.550.10">
    <property type="entry name" value="Spore Coat Polysaccharide Biosynthesis Protein SpsA, Chain A"/>
    <property type="match status" value="1"/>
</dbReference>
<evidence type="ECO:0000256" key="2">
    <source>
        <dbReference type="ARBA" id="ARBA00022676"/>
    </source>
</evidence>
<sequence>MSPESRAVTAIVIGRNEGKRLVACLASLQKQGVEMVYVDSGSWDNSVAEARKVGALVVELDNSAPFTAARARQAGFDALAQTDDLPKFVQFVDGDCVVVDGWIAAGLAALQAAPRLGLITGWRAELYPERSVYNALCDFEWHRPAGEIVTCGGDMMVRSAAFQQAGGFDATVIAAEDDEFCVRLAKAGWQLRRLPQEMTRHDAAMLRFGQWWQRALRTGHGFAQVGWMHPPYFRKEQLRGLIYGGILPLLALYGLCDNILILIAVMAAYAINYSRTKSGLITEGLPHWEARRHARLLTLSKLPNVMGMFLFHWRRLRGRAMRIIEYK</sequence>
<feature type="domain" description="Glycosyltransferase 2-like" evidence="6">
    <location>
        <begin position="152"/>
        <end position="271"/>
    </location>
</feature>
<evidence type="ECO:0000259" key="5">
    <source>
        <dbReference type="Pfam" id="PF00535"/>
    </source>
</evidence>
<evidence type="ECO:0000259" key="6">
    <source>
        <dbReference type="Pfam" id="PF13632"/>
    </source>
</evidence>
<dbReference type="PANTHER" id="PTHR43179:SF12">
    <property type="entry name" value="GALACTOFURANOSYLTRANSFERASE GLFT2"/>
    <property type="match status" value="1"/>
</dbReference>
<dbReference type="AlphaFoldDB" id="A0A0P1EKZ1"/>
<keyword evidence="4" id="KW-1133">Transmembrane helix</keyword>
<reference evidence="7 8" key="1">
    <citation type="submission" date="2015-09" db="EMBL/GenBank/DDBJ databases">
        <authorList>
            <consortium name="Swine Surveillance"/>
        </authorList>
    </citation>
    <scope>NUCLEOTIDE SEQUENCE [LARGE SCALE GENOMIC DNA]</scope>
    <source>
        <strain evidence="7 8">CECT 7688</strain>
    </source>
</reference>
<dbReference type="PANTHER" id="PTHR43179">
    <property type="entry name" value="RHAMNOSYLTRANSFERASE WBBL"/>
    <property type="match status" value="1"/>
</dbReference>
<keyword evidence="2" id="KW-0328">Glycosyltransferase</keyword>
<dbReference type="Pfam" id="PF00535">
    <property type="entry name" value="Glycos_transf_2"/>
    <property type="match status" value="1"/>
</dbReference>
<accession>A0A0P1EKZ1</accession>
<dbReference type="Pfam" id="PF13632">
    <property type="entry name" value="Glyco_trans_2_3"/>
    <property type="match status" value="1"/>
</dbReference>
<name>A0A0P1EKZ1_9RHOB</name>
<dbReference type="Proteomes" id="UP000054823">
    <property type="component" value="Unassembled WGS sequence"/>
</dbReference>